<evidence type="ECO:0000256" key="1">
    <source>
        <dbReference type="SAM" id="Phobius"/>
    </source>
</evidence>
<keyword evidence="1" id="KW-1133">Transmembrane helix</keyword>
<reference evidence="2" key="1">
    <citation type="journal article" date="2015" name="Nature">
        <title>Complex archaea that bridge the gap between prokaryotes and eukaryotes.</title>
        <authorList>
            <person name="Spang A."/>
            <person name="Saw J.H."/>
            <person name="Jorgensen S.L."/>
            <person name="Zaremba-Niedzwiedzka K."/>
            <person name="Martijn J."/>
            <person name="Lind A.E."/>
            <person name="van Eijk R."/>
            <person name="Schleper C."/>
            <person name="Guy L."/>
            <person name="Ettema T.J."/>
        </authorList>
    </citation>
    <scope>NUCLEOTIDE SEQUENCE</scope>
</reference>
<sequence length="119" mass="12710">MSTELKPRGIRKTSDLITVAAAATPENLFLQSAGMTIARTVILRKIFAYSAVGNVVIQIGIGLGGAWAAILPPMLVVNLFDFQREEDEIPEVEVNANLTCQANVLGVVIQVEVEEVGSS</sequence>
<proteinExistence type="predicted"/>
<feature type="transmembrane region" description="Helical" evidence="1">
    <location>
        <begin position="46"/>
        <end position="70"/>
    </location>
</feature>
<gene>
    <name evidence="2" type="ORF">LCGC14_2011810</name>
</gene>
<evidence type="ECO:0000313" key="2">
    <source>
        <dbReference type="EMBL" id="KKL79738.1"/>
    </source>
</evidence>
<organism evidence="2">
    <name type="scientific">marine sediment metagenome</name>
    <dbReference type="NCBI Taxonomy" id="412755"/>
    <lineage>
        <taxon>unclassified sequences</taxon>
        <taxon>metagenomes</taxon>
        <taxon>ecological metagenomes</taxon>
    </lineage>
</organism>
<protein>
    <submittedName>
        <fullName evidence="2">Uncharacterized protein</fullName>
    </submittedName>
</protein>
<comment type="caution">
    <text evidence="2">The sequence shown here is derived from an EMBL/GenBank/DDBJ whole genome shotgun (WGS) entry which is preliminary data.</text>
</comment>
<accession>A0A0F9F011</accession>
<keyword evidence="1" id="KW-0472">Membrane</keyword>
<keyword evidence="1" id="KW-0812">Transmembrane</keyword>
<dbReference type="AlphaFoldDB" id="A0A0F9F011"/>
<name>A0A0F9F011_9ZZZZ</name>
<dbReference type="EMBL" id="LAZR01023079">
    <property type="protein sequence ID" value="KKL79738.1"/>
    <property type="molecule type" value="Genomic_DNA"/>
</dbReference>